<evidence type="ECO:0000256" key="4">
    <source>
        <dbReference type="ARBA" id="ARBA00011529"/>
    </source>
</evidence>
<reference evidence="14 15" key="1">
    <citation type="submission" date="2014-12" db="EMBL/GenBank/DDBJ databases">
        <title>Comparative genomics of the lactic acid bacteria isolated from the honey bee gut.</title>
        <authorList>
            <person name="Ellegaard K.M."/>
            <person name="Tamarit D."/>
            <person name="Javelind E."/>
            <person name="Olofsson T."/>
            <person name="Andersson S.G."/>
            <person name="Vasquez A."/>
        </authorList>
    </citation>
    <scope>NUCLEOTIDE SEQUENCE [LARGE SCALE GENOMIC DNA]</scope>
    <source>
        <strain evidence="14 15">Hon2</strain>
    </source>
</reference>
<dbReference type="InterPro" id="IPR011862">
    <property type="entry name" value="Phos-bd"/>
</dbReference>
<dbReference type="GO" id="GO:0006817">
    <property type="term" value="P:phosphate ion transport"/>
    <property type="evidence" value="ECO:0007669"/>
    <property type="project" value="UniProtKB-UniRule"/>
</dbReference>
<comment type="subunit">
    <text evidence="4 12">The complex is composed of two ATP-binding proteins (PstB), two transmembrane proteins (PstC and PstA) and a solute-binding protein (PstS).</text>
</comment>
<evidence type="ECO:0000256" key="7">
    <source>
        <dbReference type="ARBA" id="ARBA00022592"/>
    </source>
</evidence>
<evidence type="ECO:0000259" key="13">
    <source>
        <dbReference type="Pfam" id="PF12849"/>
    </source>
</evidence>
<comment type="function">
    <text evidence="1">Part of the ABC transporter complex PstSACB involved in phosphate import.</text>
</comment>
<keyword evidence="9" id="KW-0472">Membrane</keyword>
<evidence type="ECO:0000256" key="2">
    <source>
        <dbReference type="ARBA" id="ARBA00004193"/>
    </source>
</evidence>
<dbReference type="Gene3D" id="3.40.190.10">
    <property type="entry name" value="Periplasmic binding protein-like II"/>
    <property type="match status" value="2"/>
</dbReference>
<comment type="function">
    <text evidence="12">Involved in the system for phosphate transport across the cytoplasmic membrane.</text>
</comment>
<dbReference type="InterPro" id="IPR024370">
    <property type="entry name" value="PBP_domain"/>
</dbReference>
<dbReference type="PANTHER" id="PTHR30570">
    <property type="entry name" value="PERIPLASMIC PHOSPHATE BINDING COMPONENT OF PHOSPHATE ABC TRANSPORTER"/>
    <property type="match status" value="1"/>
</dbReference>
<evidence type="ECO:0000256" key="10">
    <source>
        <dbReference type="ARBA" id="ARBA00023139"/>
    </source>
</evidence>
<sequence length="287" mass="32035">MKRYFKILLVVIFFWSLTACSQTHQQTVTAVGSSALQPLVEAAGEKFTEQNPQAYINVQGGGSGTGLSQVQQGAVQIGNSDVFAEQKKGIRTQEISDNRVCVVAVVPIVNHKVPIRNLTLTQLQAIFMGKISNWQELGGPNLPITIVNRAQGSGTRTIFEQQVMHGRPTKKSSEQDSSGMVRQIVKNTPGAISYLAWPYLTKETPALKINGVQVSINNVANNRWPIWSYEHMYTKRQPTAATKRLVNYVLSDQFQKHEVRQMRYIPIKAMHYQQDSHGKVTKIKAGE</sequence>
<evidence type="ECO:0000313" key="15">
    <source>
        <dbReference type="Proteomes" id="UP000033695"/>
    </source>
</evidence>
<evidence type="ECO:0000313" key="14">
    <source>
        <dbReference type="EMBL" id="KJY48767.1"/>
    </source>
</evidence>
<comment type="subcellular location">
    <subcellularLocation>
        <location evidence="2 12">Cell membrane</location>
        <topology evidence="2 12">Lipid-anchor</topology>
    </subcellularLocation>
</comment>
<feature type="domain" description="PBP" evidence="13">
    <location>
        <begin position="21"/>
        <end position="252"/>
    </location>
</feature>
<dbReference type="CDD" id="cd13653">
    <property type="entry name" value="PBP2_phosphate_like_1"/>
    <property type="match status" value="1"/>
</dbReference>
<dbReference type="EMBL" id="JXBZ01000008">
    <property type="protein sequence ID" value="KJY48767.1"/>
    <property type="molecule type" value="Genomic_DNA"/>
</dbReference>
<dbReference type="Pfam" id="PF12849">
    <property type="entry name" value="PBP_like_2"/>
    <property type="match status" value="1"/>
</dbReference>
<dbReference type="RefSeq" id="WP_045923027.1">
    <property type="nucleotide sequence ID" value="NZ_JAAEDY010000001.1"/>
</dbReference>
<feature type="signal peptide" evidence="12">
    <location>
        <begin position="1"/>
        <end position="21"/>
    </location>
</feature>
<keyword evidence="5 12" id="KW-0813">Transport</keyword>
<comment type="caution">
    <text evidence="14">The sequence shown here is derived from an EMBL/GenBank/DDBJ whole genome shotgun (WGS) entry which is preliminary data.</text>
</comment>
<keyword evidence="6 12" id="KW-1003">Cell membrane</keyword>
<accession>A0A0F4KQ13</accession>
<keyword evidence="8 12" id="KW-0732">Signal</keyword>
<dbReference type="STRING" id="1218508.JG29_11780"/>
<keyword evidence="11 12" id="KW-0449">Lipoprotein</keyword>
<evidence type="ECO:0000256" key="9">
    <source>
        <dbReference type="ARBA" id="ARBA00023136"/>
    </source>
</evidence>
<dbReference type="NCBIfam" id="TIGR02136">
    <property type="entry name" value="ptsS_2"/>
    <property type="match status" value="1"/>
</dbReference>
<dbReference type="GO" id="GO:0042301">
    <property type="term" value="F:phosphate ion binding"/>
    <property type="evidence" value="ECO:0007669"/>
    <property type="project" value="UniProtKB-UniRule"/>
</dbReference>
<dbReference type="Proteomes" id="UP000033695">
    <property type="component" value="Unassembled WGS sequence"/>
</dbReference>
<evidence type="ECO:0000256" key="6">
    <source>
        <dbReference type="ARBA" id="ARBA00022475"/>
    </source>
</evidence>
<dbReference type="InterPro" id="IPR050811">
    <property type="entry name" value="Phosphate_ABC_transporter"/>
</dbReference>
<evidence type="ECO:0000256" key="12">
    <source>
        <dbReference type="RuleBase" id="RU367119"/>
    </source>
</evidence>
<dbReference type="AlphaFoldDB" id="A0A0F4KQ13"/>
<dbReference type="PATRIC" id="fig|1218508.4.peg.1165"/>
<proteinExistence type="inferred from homology"/>
<evidence type="ECO:0000256" key="11">
    <source>
        <dbReference type="ARBA" id="ARBA00023288"/>
    </source>
</evidence>
<protein>
    <recommendedName>
        <fullName evidence="12">Phosphate-binding protein</fullName>
    </recommendedName>
</protein>
<keyword evidence="7 12" id="KW-0592">Phosphate transport</keyword>
<dbReference type="PANTHER" id="PTHR30570:SF4">
    <property type="entry name" value="PHOSPHATE-BINDING PROTEIN PSTS 1"/>
    <property type="match status" value="1"/>
</dbReference>
<evidence type="ECO:0000256" key="1">
    <source>
        <dbReference type="ARBA" id="ARBA00002841"/>
    </source>
</evidence>
<evidence type="ECO:0000256" key="3">
    <source>
        <dbReference type="ARBA" id="ARBA00008725"/>
    </source>
</evidence>
<evidence type="ECO:0000256" key="8">
    <source>
        <dbReference type="ARBA" id="ARBA00022729"/>
    </source>
</evidence>
<organism evidence="14 15">
    <name type="scientific">Bombilactobacillus mellis</name>
    <dbReference type="NCBI Taxonomy" id="1218508"/>
    <lineage>
        <taxon>Bacteria</taxon>
        <taxon>Bacillati</taxon>
        <taxon>Bacillota</taxon>
        <taxon>Bacilli</taxon>
        <taxon>Lactobacillales</taxon>
        <taxon>Lactobacillaceae</taxon>
        <taxon>Bombilactobacillus</taxon>
    </lineage>
</organism>
<dbReference type="OrthoDB" id="9790048at2"/>
<name>A0A0F4KQ13_9LACO</name>
<dbReference type="PROSITE" id="PS51257">
    <property type="entry name" value="PROKAR_LIPOPROTEIN"/>
    <property type="match status" value="1"/>
</dbReference>
<dbReference type="SUPFAM" id="SSF53850">
    <property type="entry name" value="Periplasmic binding protein-like II"/>
    <property type="match status" value="1"/>
</dbReference>
<comment type="similarity">
    <text evidence="3 12">Belongs to the PstS family.</text>
</comment>
<evidence type="ECO:0000256" key="5">
    <source>
        <dbReference type="ARBA" id="ARBA00022448"/>
    </source>
</evidence>
<keyword evidence="15" id="KW-1185">Reference proteome</keyword>
<gene>
    <name evidence="14" type="ORF">JG29_11780</name>
</gene>
<dbReference type="GO" id="GO:0005886">
    <property type="term" value="C:plasma membrane"/>
    <property type="evidence" value="ECO:0007669"/>
    <property type="project" value="UniProtKB-SubCell"/>
</dbReference>
<feature type="chain" id="PRO_5039762592" description="Phosphate-binding protein" evidence="12">
    <location>
        <begin position="22"/>
        <end position="287"/>
    </location>
</feature>
<keyword evidence="10 12" id="KW-0564">Palmitate</keyword>
<dbReference type="HOGENOM" id="CLU_026228_5_0_9"/>